<organism evidence="2 3">
    <name type="scientific">Lwoffella lincolnii</name>
    <dbReference type="NCBI Taxonomy" id="90241"/>
    <lineage>
        <taxon>Bacteria</taxon>
        <taxon>Pseudomonadati</taxon>
        <taxon>Pseudomonadota</taxon>
        <taxon>Gammaproteobacteria</taxon>
        <taxon>Moraxellales</taxon>
        <taxon>Moraxellaceae</taxon>
        <taxon>Lwoffella</taxon>
    </lineage>
</organism>
<gene>
    <name evidence="2" type="ORF">B0682_05315</name>
</gene>
<dbReference type="InterPro" id="IPR024787">
    <property type="entry name" value="EcsC"/>
</dbReference>
<dbReference type="EMBL" id="MUYT01000006">
    <property type="protein sequence ID" value="OOS20978.1"/>
    <property type="molecule type" value="Genomic_DNA"/>
</dbReference>
<dbReference type="Proteomes" id="UP000191094">
    <property type="component" value="Unassembled WGS sequence"/>
</dbReference>
<dbReference type="RefSeq" id="WP_078307173.1">
    <property type="nucleotide sequence ID" value="NZ_MUYT01000006.1"/>
</dbReference>
<protein>
    <recommendedName>
        <fullName evidence="4">EcsC family protein</fullName>
    </recommendedName>
</protein>
<evidence type="ECO:0000256" key="1">
    <source>
        <dbReference type="SAM" id="MobiDB-lite"/>
    </source>
</evidence>
<evidence type="ECO:0000313" key="2">
    <source>
        <dbReference type="EMBL" id="OOS20978.1"/>
    </source>
</evidence>
<dbReference type="AlphaFoldDB" id="A0A1T0CF55"/>
<reference evidence="2 3" key="1">
    <citation type="submission" date="2017-02" db="EMBL/GenBank/DDBJ databases">
        <title>Draft genome sequence of Moraxella lincolnii CCUG 9405T type strain.</title>
        <authorList>
            <person name="Salva-Serra F."/>
            <person name="Engstrom-Jakobsson H."/>
            <person name="Thorell K."/>
            <person name="Jaen-Luchoro D."/>
            <person name="Gonzales-Siles L."/>
            <person name="Karlsson R."/>
            <person name="Yazdan S."/>
            <person name="Boulund F."/>
            <person name="Johnning A."/>
            <person name="Engstrand L."/>
            <person name="Kristiansson E."/>
            <person name="Moore E."/>
        </authorList>
    </citation>
    <scope>NUCLEOTIDE SEQUENCE [LARGE SCALE GENOMIC DNA]</scope>
    <source>
        <strain evidence="2 3">CCUG 9405</strain>
    </source>
</reference>
<evidence type="ECO:0008006" key="4">
    <source>
        <dbReference type="Google" id="ProtNLM"/>
    </source>
</evidence>
<accession>A0A1T0CF55</accession>
<proteinExistence type="predicted"/>
<dbReference type="STRING" id="90241.B0682_05315"/>
<dbReference type="OrthoDB" id="6655750at2"/>
<name>A0A1T0CF55_9GAMM</name>
<sequence>MTDNDRTAQTDNQTNNLDKKSKLVNLGMFARDQLENLGSLIESFNIKRETPHKFHAADLSVDKANLFRDQTISTSAQLVGNRFASYGKYIKKVVPDSTFEKAVDAIFSQIAHLAANWSQLDLNQEQRLNSQHLSDIDRHTLARDIANQNRALATLGGLTGLAGLPGMLADTLWLLLVSLRTTYQLAAVYDQPLIGKEGINKAYAVIAASNLSKMQEKQAILAGLGVAGKMVDNAEQNGLHHELKNQAFAGGSVSYYAEQIDLLIEKMNLDLENLSMGWAKKIFPMTAVVAGCHYNSLLIEEVIGVAQATFAPEIKLASLTDKRNEQMADDLNDDDNDDVNSDDNANDDNRGGDASTS</sequence>
<comment type="caution">
    <text evidence="2">The sequence shown here is derived from an EMBL/GenBank/DDBJ whole genome shotgun (WGS) entry which is preliminary data.</text>
</comment>
<evidence type="ECO:0000313" key="3">
    <source>
        <dbReference type="Proteomes" id="UP000191094"/>
    </source>
</evidence>
<feature type="region of interest" description="Disordered" evidence="1">
    <location>
        <begin position="325"/>
        <end position="357"/>
    </location>
</feature>
<feature type="compositionally biased region" description="Acidic residues" evidence="1">
    <location>
        <begin position="327"/>
        <end position="346"/>
    </location>
</feature>
<dbReference type="Pfam" id="PF12787">
    <property type="entry name" value="EcsC"/>
    <property type="match status" value="1"/>
</dbReference>
<keyword evidence="3" id="KW-1185">Reference proteome</keyword>